<evidence type="ECO:0000256" key="2">
    <source>
        <dbReference type="PIRNR" id="PIRNR006276"/>
    </source>
</evidence>
<reference evidence="5" key="1">
    <citation type="journal article" date="2013" name="Stand. Genomic Sci.">
        <title>Complete genome sequence of Desulfocapsa sulfexigens, a marine deltaproteobacterium specialized in disproportionating inorganic sulfur compounds.</title>
        <authorList>
            <person name="Finster K.W."/>
            <person name="Kjeldsen K.U."/>
            <person name="Kube M."/>
            <person name="Reinhardt R."/>
            <person name="Mussmann M."/>
            <person name="Amann R."/>
            <person name="Schreiber L."/>
        </authorList>
    </citation>
    <scope>NUCLEOTIDE SEQUENCE [LARGE SCALE GENOMIC DNA]</scope>
    <source>
        <strain evidence="5">DSM 10523 / SB164P1</strain>
    </source>
</reference>
<proteinExistence type="inferred from homology"/>
<dbReference type="eggNOG" id="COG0589">
    <property type="taxonomic scope" value="Bacteria"/>
</dbReference>
<protein>
    <recommendedName>
        <fullName evidence="2">Universal stress protein</fullName>
    </recommendedName>
</protein>
<dbReference type="InterPro" id="IPR014729">
    <property type="entry name" value="Rossmann-like_a/b/a_fold"/>
</dbReference>
<dbReference type="GO" id="GO:0005737">
    <property type="term" value="C:cytoplasm"/>
    <property type="evidence" value="ECO:0007669"/>
    <property type="project" value="UniProtKB-SubCell"/>
</dbReference>
<dbReference type="EMBL" id="CP003985">
    <property type="protein sequence ID" value="AGF79728.1"/>
    <property type="molecule type" value="Genomic_DNA"/>
</dbReference>
<dbReference type="OrthoDB" id="3217301at2"/>
<evidence type="ECO:0000313" key="5">
    <source>
        <dbReference type="Proteomes" id="UP000011721"/>
    </source>
</evidence>
<gene>
    <name evidence="4" type="ordered locus">UWK_03201</name>
</gene>
<dbReference type="Proteomes" id="UP000011721">
    <property type="component" value="Chromosome"/>
</dbReference>
<comment type="subcellular location">
    <subcellularLocation>
        <location evidence="2">Cytoplasm</location>
    </subcellularLocation>
</comment>
<dbReference type="AlphaFoldDB" id="M1P8B6"/>
<dbReference type="InterPro" id="IPR006016">
    <property type="entry name" value="UspA"/>
</dbReference>
<dbReference type="KEGG" id="dsf:UWK_03201"/>
<keyword evidence="2" id="KW-0963">Cytoplasm</keyword>
<dbReference type="Gene3D" id="3.40.50.620">
    <property type="entry name" value="HUPs"/>
    <property type="match status" value="1"/>
</dbReference>
<dbReference type="PANTHER" id="PTHR46268">
    <property type="entry name" value="STRESS RESPONSE PROTEIN NHAX"/>
    <property type="match status" value="1"/>
</dbReference>
<evidence type="ECO:0000256" key="1">
    <source>
        <dbReference type="ARBA" id="ARBA00008791"/>
    </source>
</evidence>
<dbReference type="InterPro" id="IPR006015">
    <property type="entry name" value="Universal_stress_UspA"/>
</dbReference>
<accession>M1P8B6</accession>
<dbReference type="PRINTS" id="PR01438">
    <property type="entry name" value="UNVRSLSTRESS"/>
</dbReference>
<dbReference type="Pfam" id="PF00582">
    <property type="entry name" value="Usp"/>
    <property type="match status" value="1"/>
</dbReference>
<organism evidence="4 5">
    <name type="scientific">Desulfocapsa sulfexigens (strain DSM 10523 / SB164P1)</name>
    <dbReference type="NCBI Taxonomy" id="1167006"/>
    <lineage>
        <taxon>Bacteria</taxon>
        <taxon>Pseudomonadati</taxon>
        <taxon>Thermodesulfobacteriota</taxon>
        <taxon>Desulfobulbia</taxon>
        <taxon>Desulfobulbales</taxon>
        <taxon>Desulfocapsaceae</taxon>
        <taxon>Desulfocapsa</taxon>
    </lineage>
</organism>
<feature type="domain" description="UspA" evidence="3">
    <location>
        <begin position="4"/>
        <end position="162"/>
    </location>
</feature>
<dbReference type="RefSeq" id="WP_015405412.1">
    <property type="nucleotide sequence ID" value="NC_020304.1"/>
</dbReference>
<comment type="similarity">
    <text evidence="1 2">Belongs to the universal stress protein A family.</text>
</comment>
<keyword evidence="5" id="KW-1185">Reference proteome</keyword>
<dbReference type="PIRSF" id="PIRSF006276">
    <property type="entry name" value="UspA"/>
    <property type="match status" value="1"/>
</dbReference>
<name>M1P8B6_DESSD</name>
<evidence type="ECO:0000313" key="4">
    <source>
        <dbReference type="EMBL" id="AGF79728.1"/>
    </source>
</evidence>
<dbReference type="HOGENOM" id="CLU_049301_11_2_7"/>
<dbReference type="SUPFAM" id="SSF52402">
    <property type="entry name" value="Adenine nucleotide alpha hydrolases-like"/>
    <property type="match status" value="1"/>
</dbReference>
<evidence type="ECO:0000259" key="3">
    <source>
        <dbReference type="Pfam" id="PF00582"/>
    </source>
</evidence>
<dbReference type="CDD" id="cd00293">
    <property type="entry name" value="USP-like"/>
    <property type="match status" value="1"/>
</dbReference>
<sequence>MSKIKSILYATDLSESAKPALSWAISLAEQYDATISIIHIIPDMIEEISASMGYDLSAHYNMDELKDLNKEGQNDAKDAIKERIKSVCDEKKDEFPSCQLDFNKIIIKAGHPVQRIIEAADDGNFDIVVMGTHGHGFIDNLLLGSVARGVVQKCTVPVLTIRLPSQ</sequence>
<dbReference type="STRING" id="1167006.UWK_03201"/>
<dbReference type="PANTHER" id="PTHR46268:SF6">
    <property type="entry name" value="UNIVERSAL STRESS PROTEIN UP12"/>
    <property type="match status" value="1"/>
</dbReference>